<organism evidence="1 2">
    <name type="scientific">Rubroshorea leprosula</name>
    <dbReference type="NCBI Taxonomy" id="152421"/>
    <lineage>
        <taxon>Eukaryota</taxon>
        <taxon>Viridiplantae</taxon>
        <taxon>Streptophyta</taxon>
        <taxon>Embryophyta</taxon>
        <taxon>Tracheophyta</taxon>
        <taxon>Spermatophyta</taxon>
        <taxon>Magnoliopsida</taxon>
        <taxon>eudicotyledons</taxon>
        <taxon>Gunneridae</taxon>
        <taxon>Pentapetalae</taxon>
        <taxon>rosids</taxon>
        <taxon>malvids</taxon>
        <taxon>Malvales</taxon>
        <taxon>Dipterocarpaceae</taxon>
        <taxon>Rubroshorea</taxon>
    </lineage>
</organism>
<evidence type="ECO:0000313" key="1">
    <source>
        <dbReference type="EMBL" id="GKV29195.1"/>
    </source>
</evidence>
<comment type="caution">
    <text evidence="1">The sequence shown here is derived from an EMBL/GenBank/DDBJ whole genome shotgun (WGS) entry which is preliminary data.</text>
</comment>
<reference evidence="1 2" key="1">
    <citation type="journal article" date="2021" name="Commun. Biol.">
        <title>The genome of Shorea leprosula (Dipterocarpaceae) highlights the ecological relevance of drought in aseasonal tropical rainforests.</title>
        <authorList>
            <person name="Ng K.K.S."/>
            <person name="Kobayashi M.J."/>
            <person name="Fawcett J.A."/>
            <person name="Hatakeyama M."/>
            <person name="Paape T."/>
            <person name="Ng C.H."/>
            <person name="Ang C.C."/>
            <person name="Tnah L.H."/>
            <person name="Lee C.T."/>
            <person name="Nishiyama T."/>
            <person name="Sese J."/>
            <person name="O'Brien M.J."/>
            <person name="Copetti D."/>
            <person name="Mohd Noor M.I."/>
            <person name="Ong R.C."/>
            <person name="Putra M."/>
            <person name="Sireger I.Z."/>
            <person name="Indrioko S."/>
            <person name="Kosugi Y."/>
            <person name="Izuno A."/>
            <person name="Isagi Y."/>
            <person name="Lee S.L."/>
            <person name="Shimizu K.K."/>
        </authorList>
    </citation>
    <scope>NUCLEOTIDE SEQUENCE [LARGE SCALE GENOMIC DNA]</scope>
    <source>
        <strain evidence="1">214</strain>
    </source>
</reference>
<dbReference type="Proteomes" id="UP001054252">
    <property type="component" value="Unassembled WGS sequence"/>
</dbReference>
<dbReference type="AlphaFoldDB" id="A0AAV5KXH9"/>
<evidence type="ECO:0000313" key="2">
    <source>
        <dbReference type="Proteomes" id="UP001054252"/>
    </source>
</evidence>
<gene>
    <name evidence="1" type="ORF">SLEP1_g38143</name>
</gene>
<proteinExistence type="predicted"/>
<accession>A0AAV5KXH9</accession>
<sequence>MLEFILLPLDLIMDRYSRFTAYGQSKVANVLHANELERCLKVC</sequence>
<name>A0AAV5KXH9_9ROSI</name>
<protein>
    <submittedName>
        <fullName evidence="1">Uncharacterized protein</fullName>
    </submittedName>
</protein>
<dbReference type="EMBL" id="BPVZ01000082">
    <property type="protein sequence ID" value="GKV29195.1"/>
    <property type="molecule type" value="Genomic_DNA"/>
</dbReference>
<keyword evidence="2" id="KW-1185">Reference proteome</keyword>